<keyword evidence="1" id="KW-0479">Metal-binding</keyword>
<keyword evidence="1" id="KW-0862">Zinc</keyword>
<evidence type="ECO:0000313" key="4">
    <source>
        <dbReference type="Proteomes" id="UP000279275"/>
    </source>
</evidence>
<evidence type="ECO:0000313" key="3">
    <source>
        <dbReference type="EMBL" id="RMI31680.1"/>
    </source>
</evidence>
<feature type="domain" description="SWIM-type" evidence="2">
    <location>
        <begin position="128"/>
        <end position="163"/>
    </location>
</feature>
<name>A0A3M2L4P2_9NOCA</name>
<dbReference type="Proteomes" id="UP000279275">
    <property type="component" value="Unassembled WGS sequence"/>
</dbReference>
<dbReference type="AlphaFoldDB" id="A0A3M2L4P2"/>
<dbReference type="PANTHER" id="PTHR38133:SF1">
    <property type="entry name" value="SLR1429 PROTEIN"/>
    <property type="match status" value="1"/>
</dbReference>
<dbReference type="PANTHER" id="PTHR38133">
    <property type="entry name" value="SLR1429 PROTEIN"/>
    <property type="match status" value="1"/>
</dbReference>
<dbReference type="PROSITE" id="PS50966">
    <property type="entry name" value="ZF_SWIM"/>
    <property type="match status" value="1"/>
</dbReference>
<dbReference type="EMBL" id="RFFH01000006">
    <property type="protein sequence ID" value="RMI31680.1"/>
    <property type="molecule type" value="Genomic_DNA"/>
</dbReference>
<evidence type="ECO:0000259" key="2">
    <source>
        <dbReference type="PROSITE" id="PS50966"/>
    </source>
</evidence>
<sequence length="257" mass="28015">MTERAYVDYSQFGKRRPVRGGVETRSRSGAFARSWWGRSFLAAIEGVADAGRLTRGRTYARAGQVVNYHLEPGVVTAEVQGSQPRPFTAVLRLRQLRDERLDEVVELMRATPGMLARIASGDLAPELGPLLLPATASELDFGCTCPDSGWPCKHVAAVCYIVAERLDTEPALMLTLRGLDLDELIGGVARAAGPTVSDDLYGATIELPALPDPEFRSALDDLDPVPLRQALRSTAEDERTAEAGLRDLRALYGRLPR</sequence>
<accession>A0A3M2L4P2</accession>
<keyword evidence="1" id="KW-0863">Zinc-finger</keyword>
<dbReference type="Pfam" id="PF04434">
    <property type="entry name" value="SWIM"/>
    <property type="match status" value="1"/>
</dbReference>
<proteinExistence type="predicted"/>
<keyword evidence="4" id="KW-1185">Reference proteome</keyword>
<dbReference type="InterPro" id="IPR007527">
    <property type="entry name" value="Znf_SWIM"/>
</dbReference>
<comment type="caution">
    <text evidence="3">The sequence shown here is derived from an EMBL/GenBank/DDBJ whole genome shotgun (WGS) entry which is preliminary data.</text>
</comment>
<dbReference type="GO" id="GO:0008270">
    <property type="term" value="F:zinc ion binding"/>
    <property type="evidence" value="ECO:0007669"/>
    <property type="project" value="UniProtKB-KW"/>
</dbReference>
<evidence type="ECO:0000256" key="1">
    <source>
        <dbReference type="PROSITE-ProRule" id="PRU00325"/>
    </source>
</evidence>
<gene>
    <name evidence="3" type="ORF">EBN03_15825</name>
</gene>
<reference evidence="3 4" key="1">
    <citation type="submission" date="2018-10" db="EMBL/GenBank/DDBJ databases">
        <title>Isolation from cow dung.</title>
        <authorList>
            <person name="Ling L."/>
        </authorList>
    </citation>
    <scope>NUCLEOTIDE SEQUENCE [LARGE SCALE GENOMIC DNA]</scope>
    <source>
        <strain evidence="3 4">NEAU-LL90</strain>
    </source>
</reference>
<dbReference type="RefSeq" id="WP_122188815.1">
    <property type="nucleotide sequence ID" value="NZ_RFFH01000006.1"/>
</dbReference>
<protein>
    <recommendedName>
        <fullName evidence="2">SWIM-type domain-containing protein</fullName>
    </recommendedName>
</protein>
<organism evidence="3 4">
    <name type="scientific">Nocardia stercoris</name>
    <dbReference type="NCBI Taxonomy" id="2483361"/>
    <lineage>
        <taxon>Bacteria</taxon>
        <taxon>Bacillati</taxon>
        <taxon>Actinomycetota</taxon>
        <taxon>Actinomycetes</taxon>
        <taxon>Mycobacteriales</taxon>
        <taxon>Nocardiaceae</taxon>
        <taxon>Nocardia</taxon>
    </lineage>
</organism>
<dbReference type="OrthoDB" id="188274at2"/>